<dbReference type="Pfam" id="PF03372">
    <property type="entry name" value="Exo_endo_phos"/>
    <property type="match status" value="1"/>
</dbReference>
<keyword evidence="3" id="KW-1185">Reference proteome</keyword>
<dbReference type="EMBL" id="LSRX01002559">
    <property type="protein sequence ID" value="OLP75347.1"/>
    <property type="molecule type" value="Genomic_DNA"/>
</dbReference>
<dbReference type="Proteomes" id="UP000186817">
    <property type="component" value="Unassembled WGS sequence"/>
</dbReference>
<dbReference type="OrthoDB" id="10683741at2759"/>
<name>A0A1Q9BXC9_SYMMI</name>
<reference evidence="2 3" key="1">
    <citation type="submission" date="2016-02" db="EMBL/GenBank/DDBJ databases">
        <title>Genome analysis of coral dinoflagellate symbionts highlights evolutionary adaptations to a symbiotic lifestyle.</title>
        <authorList>
            <person name="Aranda M."/>
            <person name="Li Y."/>
            <person name="Liew Y.J."/>
            <person name="Baumgarten S."/>
            <person name="Simakov O."/>
            <person name="Wilson M."/>
            <person name="Piel J."/>
            <person name="Ashoor H."/>
            <person name="Bougouffa S."/>
            <person name="Bajic V.B."/>
            <person name="Ryu T."/>
            <person name="Ravasi T."/>
            <person name="Bayer T."/>
            <person name="Micklem G."/>
            <person name="Kim H."/>
            <person name="Bhak J."/>
            <person name="Lajeunesse T.C."/>
            <person name="Voolstra C.R."/>
        </authorList>
    </citation>
    <scope>NUCLEOTIDE SEQUENCE [LARGE SCALE GENOMIC DNA]</scope>
    <source>
        <strain evidence="2 3">CCMP2467</strain>
    </source>
</reference>
<evidence type="ECO:0000313" key="3">
    <source>
        <dbReference type="Proteomes" id="UP000186817"/>
    </source>
</evidence>
<dbReference type="GO" id="GO:0003824">
    <property type="term" value="F:catalytic activity"/>
    <property type="evidence" value="ECO:0007669"/>
    <property type="project" value="InterPro"/>
</dbReference>
<dbReference type="AlphaFoldDB" id="A0A1Q9BXC9"/>
<gene>
    <name evidence="2" type="ORF">AK812_SmicGene44871</name>
</gene>
<proteinExistence type="predicted"/>
<accession>A0A1Q9BXC9</accession>
<protein>
    <recommendedName>
        <fullName evidence="1">Endonuclease/exonuclease/phosphatase domain-containing protein</fullName>
    </recommendedName>
</protein>
<dbReference type="InterPro" id="IPR005135">
    <property type="entry name" value="Endo/exonuclease/phosphatase"/>
</dbReference>
<sequence length="364" mass="39607">MSCLNDMLEAVASDAAARGIPAIIGGDFNAQPHESSMVQRLLQLGWRDGLDWAAPSDSGGTSTRGASARIDFILVNPAAAKLVRGYSRGDAGLFPGHRPISLTVEFQSSAQRVLRSPPLFEDPRAPFGVTADSVVDLPDCSVFRRLVASQSVEAAAREWSRLAESCLQACVGDTPVGSGRGRVELRETYMSPSCHNDTAISDSCDAMLHVLRRCRELLCFSVPEERLLATWSGLARGTFQLPPRLRRLVCLAASVPFSRPAVRTLLELFSHELETTLAHERAVRLQLWARRMRASVGSCHGWLKKRPASQGSVLGDAARLVAPTANFSEQLEAMLLAWSPVFNKFADGEPGPLEFKPTAERKSD</sequence>
<evidence type="ECO:0000259" key="1">
    <source>
        <dbReference type="Pfam" id="PF03372"/>
    </source>
</evidence>
<evidence type="ECO:0000313" key="2">
    <source>
        <dbReference type="EMBL" id="OLP75347.1"/>
    </source>
</evidence>
<comment type="caution">
    <text evidence="2">The sequence shown here is derived from an EMBL/GenBank/DDBJ whole genome shotgun (WGS) entry which is preliminary data.</text>
</comment>
<dbReference type="InterPro" id="IPR036691">
    <property type="entry name" value="Endo/exonu/phosph_ase_sf"/>
</dbReference>
<dbReference type="SUPFAM" id="SSF56219">
    <property type="entry name" value="DNase I-like"/>
    <property type="match status" value="1"/>
</dbReference>
<feature type="domain" description="Endonuclease/exonuclease/phosphatase" evidence="1">
    <location>
        <begin position="8"/>
        <end position="84"/>
    </location>
</feature>
<dbReference type="Gene3D" id="3.60.10.10">
    <property type="entry name" value="Endonuclease/exonuclease/phosphatase"/>
    <property type="match status" value="1"/>
</dbReference>
<organism evidence="2 3">
    <name type="scientific">Symbiodinium microadriaticum</name>
    <name type="common">Dinoflagellate</name>
    <name type="synonym">Zooxanthella microadriatica</name>
    <dbReference type="NCBI Taxonomy" id="2951"/>
    <lineage>
        <taxon>Eukaryota</taxon>
        <taxon>Sar</taxon>
        <taxon>Alveolata</taxon>
        <taxon>Dinophyceae</taxon>
        <taxon>Suessiales</taxon>
        <taxon>Symbiodiniaceae</taxon>
        <taxon>Symbiodinium</taxon>
    </lineage>
</organism>